<dbReference type="PANTHER" id="PTHR34631:SF3">
    <property type="entry name" value="ISSOD12 TRANSPOSASE TNPA_ISSOD12"/>
    <property type="match status" value="1"/>
</dbReference>
<name>A0A3B1AQG3_9ZZZZ</name>
<gene>
    <name evidence="1" type="ORF">MNBD_ALPHA03-1740</name>
</gene>
<accession>A0A3B1AQG3</accession>
<sequence length="125" mass="14192">MIGMSSGLKVPTQCLKRNVQSNPLHLVIPPRKGASILPLRNLKNPPPTRGRIVQRIHQIGRKEWKKESNYHRRSLAETAMFRFKTIIGPKLRNRKFENQKTEATIGIAVLNTFTGLGMPETIRIG</sequence>
<organism evidence="1">
    <name type="scientific">hydrothermal vent metagenome</name>
    <dbReference type="NCBI Taxonomy" id="652676"/>
    <lineage>
        <taxon>unclassified sequences</taxon>
        <taxon>metagenomes</taxon>
        <taxon>ecological metagenomes</taxon>
    </lineage>
</organism>
<dbReference type="EMBL" id="UOFW01000069">
    <property type="protein sequence ID" value="VAX03951.1"/>
    <property type="molecule type" value="Genomic_DNA"/>
</dbReference>
<dbReference type="PANTHER" id="PTHR34631">
    <property type="match status" value="1"/>
</dbReference>
<reference evidence="1" key="1">
    <citation type="submission" date="2018-06" db="EMBL/GenBank/DDBJ databases">
        <authorList>
            <person name="Zhirakovskaya E."/>
        </authorList>
    </citation>
    <scope>NUCLEOTIDE SEQUENCE</scope>
</reference>
<proteinExistence type="predicted"/>
<dbReference type="AlphaFoldDB" id="A0A3B1AQG3"/>
<protein>
    <submittedName>
        <fullName evidence="1">Transposase, IS4 family</fullName>
    </submittedName>
</protein>
<dbReference type="InterPro" id="IPR053172">
    <property type="entry name" value="Tn903_transposase"/>
</dbReference>
<evidence type="ECO:0000313" key="1">
    <source>
        <dbReference type="EMBL" id="VAX03951.1"/>
    </source>
</evidence>